<proteinExistence type="inferred from homology"/>
<dbReference type="PANTHER" id="PTHR43386">
    <property type="entry name" value="OLIGOPEPTIDE TRANSPORT SYSTEM PERMEASE PROTEIN APPC"/>
    <property type="match status" value="1"/>
</dbReference>
<comment type="similarity">
    <text evidence="7">Belongs to the binding-protein-dependent transport system permease family.</text>
</comment>
<dbReference type="RefSeq" id="WP_188896913.1">
    <property type="nucleotide sequence ID" value="NZ_BMMZ01000011.1"/>
</dbReference>
<dbReference type="InterPro" id="IPR050366">
    <property type="entry name" value="BP-dependent_transpt_permease"/>
</dbReference>
<evidence type="ECO:0000256" key="2">
    <source>
        <dbReference type="ARBA" id="ARBA00022448"/>
    </source>
</evidence>
<feature type="transmembrane region" description="Helical" evidence="7">
    <location>
        <begin position="146"/>
        <end position="165"/>
    </location>
</feature>
<evidence type="ECO:0000256" key="1">
    <source>
        <dbReference type="ARBA" id="ARBA00004651"/>
    </source>
</evidence>
<dbReference type="GO" id="GO:0005886">
    <property type="term" value="C:plasma membrane"/>
    <property type="evidence" value="ECO:0007669"/>
    <property type="project" value="UniProtKB-SubCell"/>
</dbReference>
<dbReference type="Proteomes" id="UP000613840">
    <property type="component" value="Unassembled WGS sequence"/>
</dbReference>
<reference evidence="9" key="1">
    <citation type="journal article" date="2014" name="Int. J. Syst. Evol. Microbiol.">
        <title>Complete genome sequence of Corynebacterium casei LMG S-19264T (=DSM 44701T), isolated from a smear-ripened cheese.</title>
        <authorList>
            <consortium name="US DOE Joint Genome Institute (JGI-PGF)"/>
            <person name="Walter F."/>
            <person name="Albersmeier A."/>
            <person name="Kalinowski J."/>
            <person name="Ruckert C."/>
        </authorList>
    </citation>
    <scope>NUCLEOTIDE SEQUENCE</scope>
    <source>
        <strain evidence="9">CGMCC 4.7306</strain>
    </source>
</reference>
<keyword evidence="5 7" id="KW-1133">Transmembrane helix</keyword>
<evidence type="ECO:0000256" key="6">
    <source>
        <dbReference type="ARBA" id="ARBA00023136"/>
    </source>
</evidence>
<evidence type="ECO:0000313" key="10">
    <source>
        <dbReference type="Proteomes" id="UP000613840"/>
    </source>
</evidence>
<gene>
    <name evidence="9" type="ORF">GCM10011575_37360</name>
</gene>
<feature type="domain" description="ABC transmembrane type-1" evidence="8">
    <location>
        <begin position="82"/>
        <end position="274"/>
    </location>
</feature>
<feature type="transmembrane region" description="Helical" evidence="7">
    <location>
        <begin position="200"/>
        <end position="220"/>
    </location>
</feature>
<dbReference type="CDD" id="cd06261">
    <property type="entry name" value="TM_PBP2"/>
    <property type="match status" value="1"/>
</dbReference>
<organism evidence="9 10">
    <name type="scientific">Microlunatus endophyticus</name>
    <dbReference type="NCBI Taxonomy" id="1716077"/>
    <lineage>
        <taxon>Bacteria</taxon>
        <taxon>Bacillati</taxon>
        <taxon>Actinomycetota</taxon>
        <taxon>Actinomycetes</taxon>
        <taxon>Propionibacteriales</taxon>
        <taxon>Propionibacteriaceae</taxon>
        <taxon>Microlunatus</taxon>
    </lineage>
</organism>
<evidence type="ECO:0000256" key="4">
    <source>
        <dbReference type="ARBA" id="ARBA00022692"/>
    </source>
</evidence>
<evidence type="ECO:0000256" key="7">
    <source>
        <dbReference type="RuleBase" id="RU363032"/>
    </source>
</evidence>
<dbReference type="PANTHER" id="PTHR43386:SF1">
    <property type="entry name" value="D,D-DIPEPTIDE TRANSPORT SYSTEM PERMEASE PROTEIN DDPC-RELATED"/>
    <property type="match status" value="1"/>
</dbReference>
<feature type="transmembrane region" description="Helical" evidence="7">
    <location>
        <begin position="116"/>
        <end position="140"/>
    </location>
</feature>
<keyword evidence="2 7" id="KW-0813">Transport</keyword>
<dbReference type="SUPFAM" id="SSF161098">
    <property type="entry name" value="MetI-like"/>
    <property type="match status" value="1"/>
</dbReference>
<keyword evidence="10" id="KW-1185">Reference proteome</keyword>
<dbReference type="Pfam" id="PF00528">
    <property type="entry name" value="BPD_transp_1"/>
    <property type="match status" value="1"/>
</dbReference>
<dbReference type="EMBL" id="BMMZ01000011">
    <property type="protein sequence ID" value="GGL75703.1"/>
    <property type="molecule type" value="Genomic_DNA"/>
</dbReference>
<accession>A0A917SE49</accession>
<evidence type="ECO:0000259" key="8">
    <source>
        <dbReference type="PROSITE" id="PS50928"/>
    </source>
</evidence>
<evidence type="ECO:0000256" key="5">
    <source>
        <dbReference type="ARBA" id="ARBA00022989"/>
    </source>
</evidence>
<feature type="transmembrane region" description="Helical" evidence="7">
    <location>
        <begin position="88"/>
        <end position="109"/>
    </location>
</feature>
<dbReference type="PROSITE" id="PS50928">
    <property type="entry name" value="ABC_TM1"/>
    <property type="match status" value="1"/>
</dbReference>
<dbReference type="Gene3D" id="1.10.3720.10">
    <property type="entry name" value="MetI-like"/>
    <property type="match status" value="1"/>
</dbReference>
<dbReference type="GO" id="GO:0071916">
    <property type="term" value="F:dipeptide transmembrane transporter activity"/>
    <property type="evidence" value="ECO:0007669"/>
    <property type="project" value="TreeGrafter"/>
</dbReference>
<keyword evidence="4 7" id="KW-0812">Transmembrane</keyword>
<protein>
    <submittedName>
        <fullName evidence="9">Peptide ABC transporter permease</fullName>
    </submittedName>
</protein>
<comment type="subcellular location">
    <subcellularLocation>
        <location evidence="1 7">Cell membrane</location>
        <topology evidence="1 7">Multi-pass membrane protein</topology>
    </subcellularLocation>
</comment>
<keyword evidence="6 7" id="KW-0472">Membrane</keyword>
<evidence type="ECO:0000256" key="3">
    <source>
        <dbReference type="ARBA" id="ARBA00022475"/>
    </source>
</evidence>
<comment type="caution">
    <text evidence="9">The sequence shown here is derived from an EMBL/GenBank/DDBJ whole genome shotgun (WGS) entry which is preliminary data.</text>
</comment>
<reference evidence="9" key="2">
    <citation type="submission" date="2020-09" db="EMBL/GenBank/DDBJ databases">
        <authorList>
            <person name="Sun Q."/>
            <person name="Zhou Y."/>
        </authorList>
    </citation>
    <scope>NUCLEOTIDE SEQUENCE</scope>
    <source>
        <strain evidence="9">CGMCC 4.7306</strain>
    </source>
</reference>
<sequence length="291" mass="30910">MKPIRALGRRLRGNVRLTVGLVLLFIIVVIGALHGVIIDAIGKGQDPTAIGFGQRWLQPSPQHLLGTDQVGRDVMAMVVAGLWTSLKIGALGGALSTIIGIVVAFFAAYRGGWLDSLLATTTDLFLVIPTLPLLIAYSGFASHISLFQVSVILAVFSWAGASRTIRSHVLSLRTRSYVDLAKISKESDVKIVLFELVPNMLPYIALGLALAVINTIFALVGLELIGLGPSGIQDLGLLINSSVQNGALSLGAWPMFVAPIVLLTAIFFALNLINVGLDEAFNPRLRKVAGA</sequence>
<dbReference type="InterPro" id="IPR000515">
    <property type="entry name" value="MetI-like"/>
</dbReference>
<evidence type="ECO:0000313" key="9">
    <source>
        <dbReference type="EMBL" id="GGL75703.1"/>
    </source>
</evidence>
<feature type="transmembrane region" description="Helical" evidence="7">
    <location>
        <begin position="256"/>
        <end position="277"/>
    </location>
</feature>
<name>A0A917SE49_9ACTN</name>
<feature type="transmembrane region" description="Helical" evidence="7">
    <location>
        <begin position="21"/>
        <end position="42"/>
    </location>
</feature>
<dbReference type="AlphaFoldDB" id="A0A917SE49"/>
<keyword evidence="3" id="KW-1003">Cell membrane</keyword>
<dbReference type="InterPro" id="IPR035906">
    <property type="entry name" value="MetI-like_sf"/>
</dbReference>